<sequence length="148" mass="16021">MLAMITDVVLRDKALVRVGWCYFMKDTLVAWSTFDRELCLPKPCVIGDSNTSLHTPFPGTTRRCTGCSALGKNKMCLFMRQWVKGGSPCVSAAESQIGDSIESAAQTDPRSFRKGLAFLGPAPAVGRGGRALDSDLICFDISGSKFSF</sequence>
<dbReference type="AlphaFoldDB" id="A0A4C1SBT1"/>
<dbReference type="EMBL" id="BGZK01003194">
    <property type="protein sequence ID" value="GBO98549.1"/>
    <property type="molecule type" value="Genomic_DNA"/>
</dbReference>
<reference evidence="1 2" key="1">
    <citation type="journal article" date="2019" name="Commun. Biol.">
        <title>The bagworm genome reveals a unique fibroin gene that provides high tensile strength.</title>
        <authorList>
            <person name="Kono N."/>
            <person name="Nakamura H."/>
            <person name="Ohtoshi R."/>
            <person name="Tomita M."/>
            <person name="Numata K."/>
            <person name="Arakawa K."/>
        </authorList>
    </citation>
    <scope>NUCLEOTIDE SEQUENCE [LARGE SCALE GENOMIC DNA]</scope>
</reference>
<accession>A0A4C1SBT1</accession>
<name>A0A4C1SBT1_EUMVA</name>
<comment type="caution">
    <text evidence="1">The sequence shown here is derived from an EMBL/GenBank/DDBJ whole genome shotgun (WGS) entry which is preliminary data.</text>
</comment>
<protein>
    <submittedName>
        <fullName evidence="1">Uncharacterized protein</fullName>
    </submittedName>
</protein>
<evidence type="ECO:0000313" key="2">
    <source>
        <dbReference type="Proteomes" id="UP000299102"/>
    </source>
</evidence>
<proteinExistence type="predicted"/>
<dbReference type="Proteomes" id="UP000299102">
    <property type="component" value="Unassembled WGS sequence"/>
</dbReference>
<gene>
    <name evidence="1" type="ORF">EVAR_92191_1</name>
</gene>
<organism evidence="1 2">
    <name type="scientific">Eumeta variegata</name>
    <name type="common">Bagworm moth</name>
    <name type="synonym">Eumeta japonica</name>
    <dbReference type="NCBI Taxonomy" id="151549"/>
    <lineage>
        <taxon>Eukaryota</taxon>
        <taxon>Metazoa</taxon>
        <taxon>Ecdysozoa</taxon>
        <taxon>Arthropoda</taxon>
        <taxon>Hexapoda</taxon>
        <taxon>Insecta</taxon>
        <taxon>Pterygota</taxon>
        <taxon>Neoptera</taxon>
        <taxon>Endopterygota</taxon>
        <taxon>Lepidoptera</taxon>
        <taxon>Glossata</taxon>
        <taxon>Ditrysia</taxon>
        <taxon>Tineoidea</taxon>
        <taxon>Psychidae</taxon>
        <taxon>Oiketicinae</taxon>
        <taxon>Eumeta</taxon>
    </lineage>
</organism>
<evidence type="ECO:0000313" key="1">
    <source>
        <dbReference type="EMBL" id="GBO98549.1"/>
    </source>
</evidence>
<keyword evidence="2" id="KW-1185">Reference proteome</keyword>